<organism evidence="1 2">
    <name type="scientific">Fimbriiglobus ruber</name>
    <dbReference type="NCBI Taxonomy" id="1908690"/>
    <lineage>
        <taxon>Bacteria</taxon>
        <taxon>Pseudomonadati</taxon>
        <taxon>Planctomycetota</taxon>
        <taxon>Planctomycetia</taxon>
        <taxon>Gemmatales</taxon>
        <taxon>Gemmataceae</taxon>
        <taxon>Fimbriiglobus</taxon>
    </lineage>
</organism>
<dbReference type="Proteomes" id="UP000214646">
    <property type="component" value="Unassembled WGS sequence"/>
</dbReference>
<protein>
    <recommendedName>
        <fullName evidence="3">Lipoprotein</fullName>
    </recommendedName>
</protein>
<dbReference type="AlphaFoldDB" id="A0A225DDQ8"/>
<accession>A0A225DDQ8</accession>
<keyword evidence="2" id="KW-1185">Reference proteome</keyword>
<evidence type="ECO:0000313" key="2">
    <source>
        <dbReference type="Proteomes" id="UP000214646"/>
    </source>
</evidence>
<dbReference type="RefSeq" id="WP_088256563.1">
    <property type="nucleotide sequence ID" value="NZ_NIDE01000009.1"/>
</dbReference>
<dbReference type="EMBL" id="NIDE01000009">
    <property type="protein sequence ID" value="OWK39690.1"/>
    <property type="molecule type" value="Genomic_DNA"/>
</dbReference>
<sequence length="125" mass="13407">MGAFAVAAGFALTAGCGESGPKKYDVSGALKYDGREVADGEIVFFPEDKSAGPEAGKITNGKYTLRAREGRNRVEIRAIRKVPGKKGPMGEDWVENFIPAAYNEKTQLTADVGPGKTTYDFDLTK</sequence>
<dbReference type="OrthoDB" id="286380at2"/>
<evidence type="ECO:0008006" key="3">
    <source>
        <dbReference type="Google" id="ProtNLM"/>
    </source>
</evidence>
<gene>
    <name evidence="1" type="ORF">FRUB_05580</name>
</gene>
<comment type="caution">
    <text evidence="1">The sequence shown here is derived from an EMBL/GenBank/DDBJ whole genome shotgun (WGS) entry which is preliminary data.</text>
</comment>
<evidence type="ECO:0000313" key="1">
    <source>
        <dbReference type="EMBL" id="OWK39690.1"/>
    </source>
</evidence>
<reference evidence="2" key="1">
    <citation type="submission" date="2017-06" db="EMBL/GenBank/DDBJ databases">
        <title>Genome analysis of Fimbriiglobus ruber SP5, the first member of the order Planctomycetales with confirmed chitinolytic capability.</title>
        <authorList>
            <person name="Ravin N.V."/>
            <person name="Rakitin A.L."/>
            <person name="Ivanova A.A."/>
            <person name="Beletsky A.V."/>
            <person name="Kulichevskaya I.S."/>
            <person name="Mardanov A.V."/>
            <person name="Dedysh S.N."/>
        </authorList>
    </citation>
    <scope>NUCLEOTIDE SEQUENCE [LARGE SCALE GENOMIC DNA]</scope>
    <source>
        <strain evidence="2">SP5</strain>
    </source>
</reference>
<proteinExistence type="predicted"/>
<name>A0A225DDQ8_9BACT</name>